<keyword evidence="3" id="KW-1185">Reference proteome</keyword>
<evidence type="ECO:0000313" key="3">
    <source>
        <dbReference type="Proteomes" id="UP000007266"/>
    </source>
</evidence>
<feature type="region of interest" description="Disordered" evidence="1">
    <location>
        <begin position="173"/>
        <end position="202"/>
    </location>
</feature>
<dbReference type="AlphaFoldDB" id="A0A139W9G0"/>
<name>A0A139W9G0_TRICA</name>
<accession>A0A139W9G0</accession>
<evidence type="ECO:0000313" key="2">
    <source>
        <dbReference type="EMBL" id="KYB24555.1"/>
    </source>
</evidence>
<proteinExistence type="predicted"/>
<protein>
    <submittedName>
        <fullName evidence="2">Uncharacterized protein</fullName>
    </submittedName>
</protein>
<gene>
    <name evidence="2" type="primary">AUGUSTUS-3.0.2_31732</name>
    <name evidence="2" type="ORF">TcasGA2_TC031732</name>
</gene>
<sequence length="202" mass="23242">MSTRSSVNSPSRRFPPLPIRRPLLNRFLNPVYTTRRFVPRANTAIITNTPINTNPLKHSGYSEEQARLQRLVDVLDEIPSDPESIDEEEDDVDEDIEGTYVIGTDNVLQRVDNILQPEEHVPDINGIEENDDNQSQNDDHDVSDDDTPIAVRLYRKGITWSDDYPNIARKNEFREHTGPNIEAEEPIDRRTKPATLQVNFRQ</sequence>
<evidence type="ECO:0000256" key="1">
    <source>
        <dbReference type="SAM" id="MobiDB-lite"/>
    </source>
</evidence>
<dbReference type="eggNOG" id="ENOG502RY1K">
    <property type="taxonomic scope" value="Eukaryota"/>
</dbReference>
<organism evidence="2 3">
    <name type="scientific">Tribolium castaneum</name>
    <name type="common">Red flour beetle</name>
    <dbReference type="NCBI Taxonomy" id="7070"/>
    <lineage>
        <taxon>Eukaryota</taxon>
        <taxon>Metazoa</taxon>
        <taxon>Ecdysozoa</taxon>
        <taxon>Arthropoda</taxon>
        <taxon>Hexapoda</taxon>
        <taxon>Insecta</taxon>
        <taxon>Pterygota</taxon>
        <taxon>Neoptera</taxon>
        <taxon>Endopterygota</taxon>
        <taxon>Coleoptera</taxon>
        <taxon>Polyphaga</taxon>
        <taxon>Cucujiformia</taxon>
        <taxon>Tenebrionidae</taxon>
        <taxon>Tenebrionidae incertae sedis</taxon>
        <taxon>Tribolium</taxon>
    </lineage>
</organism>
<reference evidence="2 3" key="1">
    <citation type="journal article" date="2008" name="Nature">
        <title>The genome of the model beetle and pest Tribolium castaneum.</title>
        <authorList>
            <consortium name="Tribolium Genome Sequencing Consortium"/>
            <person name="Richards S."/>
            <person name="Gibbs R.A."/>
            <person name="Weinstock G.M."/>
            <person name="Brown S.J."/>
            <person name="Denell R."/>
            <person name="Beeman R.W."/>
            <person name="Gibbs R."/>
            <person name="Beeman R.W."/>
            <person name="Brown S.J."/>
            <person name="Bucher G."/>
            <person name="Friedrich M."/>
            <person name="Grimmelikhuijzen C.J."/>
            <person name="Klingler M."/>
            <person name="Lorenzen M."/>
            <person name="Richards S."/>
            <person name="Roth S."/>
            <person name="Schroder R."/>
            <person name="Tautz D."/>
            <person name="Zdobnov E.M."/>
            <person name="Muzny D."/>
            <person name="Gibbs R.A."/>
            <person name="Weinstock G.M."/>
            <person name="Attaway T."/>
            <person name="Bell S."/>
            <person name="Buhay C.J."/>
            <person name="Chandrabose M.N."/>
            <person name="Chavez D."/>
            <person name="Clerk-Blankenburg K.P."/>
            <person name="Cree A."/>
            <person name="Dao M."/>
            <person name="Davis C."/>
            <person name="Chacko J."/>
            <person name="Dinh H."/>
            <person name="Dugan-Rocha S."/>
            <person name="Fowler G."/>
            <person name="Garner T.T."/>
            <person name="Garnes J."/>
            <person name="Gnirke A."/>
            <person name="Hawes A."/>
            <person name="Hernandez J."/>
            <person name="Hines S."/>
            <person name="Holder M."/>
            <person name="Hume J."/>
            <person name="Jhangiani S.N."/>
            <person name="Joshi V."/>
            <person name="Khan Z.M."/>
            <person name="Jackson L."/>
            <person name="Kovar C."/>
            <person name="Kowis A."/>
            <person name="Lee S."/>
            <person name="Lewis L.R."/>
            <person name="Margolis J."/>
            <person name="Morgan M."/>
            <person name="Nazareth L.V."/>
            <person name="Nguyen N."/>
            <person name="Okwuonu G."/>
            <person name="Parker D."/>
            <person name="Richards S."/>
            <person name="Ruiz S.J."/>
            <person name="Santibanez J."/>
            <person name="Savard J."/>
            <person name="Scherer S.E."/>
            <person name="Schneider B."/>
            <person name="Sodergren E."/>
            <person name="Tautz D."/>
            <person name="Vattahil S."/>
            <person name="Villasana D."/>
            <person name="White C.S."/>
            <person name="Wright R."/>
            <person name="Park Y."/>
            <person name="Beeman R.W."/>
            <person name="Lord J."/>
            <person name="Oppert B."/>
            <person name="Lorenzen M."/>
            <person name="Brown S."/>
            <person name="Wang L."/>
            <person name="Savard J."/>
            <person name="Tautz D."/>
            <person name="Richards S."/>
            <person name="Weinstock G."/>
            <person name="Gibbs R.A."/>
            <person name="Liu Y."/>
            <person name="Worley K."/>
            <person name="Weinstock G."/>
            <person name="Elsik C.G."/>
            <person name="Reese J.T."/>
            <person name="Elhaik E."/>
            <person name="Landan G."/>
            <person name="Graur D."/>
            <person name="Arensburger P."/>
            <person name="Atkinson P."/>
            <person name="Beeman R.W."/>
            <person name="Beidler J."/>
            <person name="Brown S.J."/>
            <person name="Demuth J.P."/>
            <person name="Drury D.W."/>
            <person name="Du Y.Z."/>
            <person name="Fujiwara H."/>
            <person name="Lorenzen M."/>
            <person name="Maselli V."/>
            <person name="Osanai M."/>
            <person name="Park Y."/>
            <person name="Robertson H.M."/>
            <person name="Tu Z."/>
            <person name="Wang J.J."/>
            <person name="Wang S."/>
            <person name="Richards S."/>
            <person name="Song H."/>
            <person name="Zhang L."/>
            <person name="Sodergren E."/>
            <person name="Werner D."/>
            <person name="Stanke M."/>
            <person name="Morgenstern B."/>
            <person name="Solovyev V."/>
            <person name="Kosarev P."/>
            <person name="Brown G."/>
            <person name="Chen H.C."/>
            <person name="Ermolaeva O."/>
            <person name="Hlavina W."/>
            <person name="Kapustin Y."/>
            <person name="Kiryutin B."/>
            <person name="Kitts P."/>
            <person name="Maglott D."/>
            <person name="Pruitt K."/>
            <person name="Sapojnikov V."/>
            <person name="Souvorov A."/>
            <person name="Mackey A.J."/>
            <person name="Waterhouse R.M."/>
            <person name="Wyder S."/>
            <person name="Zdobnov E.M."/>
            <person name="Zdobnov E.M."/>
            <person name="Wyder S."/>
            <person name="Kriventseva E.V."/>
            <person name="Kadowaki T."/>
            <person name="Bork P."/>
            <person name="Aranda M."/>
            <person name="Bao R."/>
            <person name="Beermann A."/>
            <person name="Berns N."/>
            <person name="Bolognesi R."/>
            <person name="Bonneton F."/>
            <person name="Bopp D."/>
            <person name="Brown S.J."/>
            <person name="Bucher G."/>
            <person name="Butts T."/>
            <person name="Chaumot A."/>
            <person name="Denell R.E."/>
            <person name="Ferrier D.E."/>
            <person name="Friedrich M."/>
            <person name="Gordon C.M."/>
            <person name="Jindra M."/>
            <person name="Klingler M."/>
            <person name="Lan Q."/>
            <person name="Lattorff H.M."/>
            <person name="Laudet V."/>
            <person name="von Levetsow C."/>
            <person name="Liu Z."/>
            <person name="Lutz R."/>
            <person name="Lynch J.A."/>
            <person name="da Fonseca R.N."/>
            <person name="Posnien N."/>
            <person name="Reuter R."/>
            <person name="Roth S."/>
            <person name="Savard J."/>
            <person name="Schinko J.B."/>
            <person name="Schmitt C."/>
            <person name="Schoppmeier M."/>
            <person name="Schroder R."/>
            <person name="Shippy T.D."/>
            <person name="Simonnet F."/>
            <person name="Marques-Souza H."/>
            <person name="Tautz D."/>
            <person name="Tomoyasu Y."/>
            <person name="Trauner J."/>
            <person name="Van der Zee M."/>
            <person name="Vervoort M."/>
            <person name="Wittkopp N."/>
            <person name="Wimmer E.A."/>
            <person name="Yang X."/>
            <person name="Jones A.K."/>
            <person name="Sattelle D.B."/>
            <person name="Ebert P.R."/>
            <person name="Nelson D."/>
            <person name="Scott J.G."/>
            <person name="Beeman R.W."/>
            <person name="Muthukrishnan S."/>
            <person name="Kramer K.J."/>
            <person name="Arakane Y."/>
            <person name="Beeman R.W."/>
            <person name="Zhu Q."/>
            <person name="Hogenkamp D."/>
            <person name="Dixit R."/>
            <person name="Oppert B."/>
            <person name="Jiang H."/>
            <person name="Zou Z."/>
            <person name="Marshall J."/>
            <person name="Elpidina E."/>
            <person name="Vinokurov K."/>
            <person name="Oppert C."/>
            <person name="Zou Z."/>
            <person name="Evans J."/>
            <person name="Lu Z."/>
            <person name="Zhao P."/>
            <person name="Sumathipala N."/>
            <person name="Altincicek B."/>
            <person name="Vilcinskas A."/>
            <person name="Williams M."/>
            <person name="Hultmark D."/>
            <person name="Hetru C."/>
            <person name="Jiang H."/>
            <person name="Grimmelikhuijzen C.J."/>
            <person name="Hauser F."/>
            <person name="Cazzamali G."/>
            <person name="Williamson M."/>
            <person name="Park Y."/>
            <person name="Li B."/>
            <person name="Tanaka Y."/>
            <person name="Predel R."/>
            <person name="Neupert S."/>
            <person name="Schachtner J."/>
            <person name="Verleyen P."/>
            <person name="Raible F."/>
            <person name="Bork P."/>
            <person name="Friedrich M."/>
            <person name="Walden K.K."/>
            <person name="Robertson H.M."/>
            <person name="Angeli S."/>
            <person name="Foret S."/>
            <person name="Bucher G."/>
            <person name="Schuetz S."/>
            <person name="Maleszka R."/>
            <person name="Wimmer E.A."/>
            <person name="Beeman R.W."/>
            <person name="Lorenzen M."/>
            <person name="Tomoyasu Y."/>
            <person name="Miller S.C."/>
            <person name="Grossmann D."/>
            <person name="Bucher G."/>
        </authorList>
    </citation>
    <scope>NUCLEOTIDE SEQUENCE [LARGE SCALE GENOMIC DNA]</scope>
    <source>
        <strain evidence="2 3">Georgia GA2</strain>
    </source>
</reference>
<dbReference type="InParanoid" id="A0A139W9G0"/>
<dbReference type="EMBL" id="KQ972304">
    <property type="protein sequence ID" value="KYB24555.1"/>
    <property type="molecule type" value="Genomic_DNA"/>
</dbReference>
<dbReference type="Proteomes" id="UP000007266">
    <property type="component" value="Unassembled WGS sequence"/>
</dbReference>
<feature type="region of interest" description="Disordered" evidence="1">
    <location>
        <begin position="123"/>
        <end position="147"/>
    </location>
</feature>
<reference evidence="2 3" key="2">
    <citation type="journal article" date="2010" name="Nucleic Acids Res.">
        <title>BeetleBase in 2010: revisions to provide comprehensive genomic information for Tribolium castaneum.</title>
        <authorList>
            <person name="Kim H.S."/>
            <person name="Murphy T."/>
            <person name="Xia J."/>
            <person name="Caragea D."/>
            <person name="Park Y."/>
            <person name="Beeman R.W."/>
            <person name="Lorenzen M.D."/>
            <person name="Butcher S."/>
            <person name="Manak J.R."/>
            <person name="Brown S.J."/>
        </authorList>
    </citation>
    <scope>NUCLEOTIDE SEQUENCE [LARGE SCALE GENOMIC DNA]</scope>
    <source>
        <strain evidence="2 3">Georgia GA2</strain>
    </source>
</reference>